<dbReference type="SUPFAM" id="SSF57863">
    <property type="entry name" value="ArfGap/RecO-like zinc finger"/>
    <property type="match status" value="1"/>
</dbReference>
<dbReference type="PANTHER" id="PTHR33991">
    <property type="entry name" value="DNA REPAIR PROTEIN RECO"/>
    <property type="match status" value="1"/>
</dbReference>
<keyword evidence="5 8" id="KW-0233">DNA recombination</keyword>
<dbReference type="RefSeq" id="WP_151422955.1">
    <property type="nucleotide sequence ID" value="NZ_WBJX01000001.1"/>
</dbReference>
<dbReference type="HAMAP" id="MF_00201">
    <property type="entry name" value="RecO"/>
    <property type="match status" value="1"/>
</dbReference>
<evidence type="ECO:0000313" key="12">
    <source>
        <dbReference type="Proteomes" id="UP000490386"/>
    </source>
</evidence>
<evidence type="ECO:0000259" key="10">
    <source>
        <dbReference type="Pfam" id="PF11967"/>
    </source>
</evidence>
<dbReference type="OrthoDB" id="9812244at2"/>
<dbReference type="Proteomes" id="UP000490386">
    <property type="component" value="Unassembled WGS sequence"/>
</dbReference>
<comment type="caution">
    <text evidence="11">The sequence shown here is derived from an EMBL/GenBank/DDBJ whole genome shotgun (WGS) entry which is preliminary data.</text>
</comment>
<keyword evidence="4 8" id="KW-0227">DNA damage</keyword>
<comment type="function">
    <text evidence="1 8">Involved in DNA repair and RecF pathway recombination.</text>
</comment>
<keyword evidence="6 8" id="KW-0234">DNA repair</keyword>
<proteinExistence type="inferred from homology"/>
<dbReference type="Pfam" id="PF11967">
    <property type="entry name" value="RecO_N"/>
    <property type="match status" value="1"/>
</dbReference>
<gene>
    <name evidence="8 11" type="primary">recO</name>
    <name evidence="11" type="ORF">F8O03_05730</name>
</gene>
<sequence length="269" mass="29038">MPTYRDEAVVLRTQRLGEADRIVTLLGKERGKVRAVARGVRRTSSKFGARLEPFMVVDVQCYAGRNLDTVTQAVTLAAYGRDLVDDYSRYSAASVIVEAAERIAEAEPSPQQYTLVIGALRALTIGARASQDILDSYLLRALSLAGWAPALDDCARCGAPGPHERFSVQLGGVVCARCTPAGVMRVDAATVGALRALLSGNWATLDTLEAPPRARASGIVSAYSQQYLEKRLRSMQVLEHDRLLGRLEPPSAAASVREEAVEPSIEEKA</sequence>
<name>A0A7J5B6P1_9MICO</name>
<evidence type="ECO:0000256" key="6">
    <source>
        <dbReference type="ARBA" id="ARBA00023204"/>
    </source>
</evidence>
<dbReference type="Pfam" id="PF02565">
    <property type="entry name" value="RecO_C"/>
    <property type="match status" value="1"/>
</dbReference>
<dbReference type="Gene3D" id="2.40.50.140">
    <property type="entry name" value="Nucleic acid-binding proteins"/>
    <property type="match status" value="1"/>
</dbReference>
<dbReference type="InterPro" id="IPR012340">
    <property type="entry name" value="NA-bd_OB-fold"/>
</dbReference>
<evidence type="ECO:0000256" key="8">
    <source>
        <dbReference type="HAMAP-Rule" id="MF_00201"/>
    </source>
</evidence>
<dbReference type="GO" id="GO:0006310">
    <property type="term" value="P:DNA recombination"/>
    <property type="evidence" value="ECO:0007669"/>
    <property type="project" value="UniProtKB-UniRule"/>
</dbReference>
<evidence type="ECO:0000256" key="5">
    <source>
        <dbReference type="ARBA" id="ARBA00023172"/>
    </source>
</evidence>
<feature type="region of interest" description="Disordered" evidence="9">
    <location>
        <begin position="249"/>
        <end position="269"/>
    </location>
</feature>
<dbReference type="InterPro" id="IPR042242">
    <property type="entry name" value="RecO_C"/>
</dbReference>
<dbReference type="InterPro" id="IPR003717">
    <property type="entry name" value="RecO"/>
</dbReference>
<dbReference type="InterPro" id="IPR022572">
    <property type="entry name" value="DNA_rep/recomb_RecO_N"/>
</dbReference>
<dbReference type="AlphaFoldDB" id="A0A7J5B6P1"/>
<evidence type="ECO:0000256" key="2">
    <source>
        <dbReference type="ARBA" id="ARBA00007452"/>
    </source>
</evidence>
<evidence type="ECO:0000256" key="1">
    <source>
        <dbReference type="ARBA" id="ARBA00003065"/>
    </source>
</evidence>
<dbReference type="Gene3D" id="1.20.1440.120">
    <property type="entry name" value="Recombination protein O, C-terminal domain"/>
    <property type="match status" value="1"/>
</dbReference>
<comment type="similarity">
    <text evidence="2 8">Belongs to the RecO family.</text>
</comment>
<dbReference type="GO" id="GO:0043590">
    <property type="term" value="C:bacterial nucleoid"/>
    <property type="evidence" value="ECO:0007669"/>
    <property type="project" value="TreeGrafter"/>
</dbReference>
<feature type="compositionally biased region" description="Basic and acidic residues" evidence="9">
    <location>
        <begin position="256"/>
        <end position="269"/>
    </location>
</feature>
<evidence type="ECO:0000256" key="9">
    <source>
        <dbReference type="SAM" id="MobiDB-lite"/>
    </source>
</evidence>
<dbReference type="GO" id="GO:0006302">
    <property type="term" value="P:double-strand break repair"/>
    <property type="evidence" value="ECO:0007669"/>
    <property type="project" value="TreeGrafter"/>
</dbReference>
<accession>A0A7J5B6P1</accession>
<evidence type="ECO:0000256" key="3">
    <source>
        <dbReference type="ARBA" id="ARBA00021310"/>
    </source>
</evidence>
<reference evidence="11 12" key="1">
    <citation type="submission" date="2019-09" db="EMBL/GenBank/DDBJ databases">
        <title>Phylogeny of genus Pseudoclavibacter and closely related genus.</title>
        <authorList>
            <person name="Li Y."/>
        </authorList>
    </citation>
    <scope>NUCLEOTIDE SEQUENCE [LARGE SCALE GENOMIC DNA]</scope>
    <source>
        <strain evidence="11 12">THG-MD12</strain>
    </source>
</reference>
<dbReference type="InterPro" id="IPR037278">
    <property type="entry name" value="ARFGAP/RecO"/>
</dbReference>
<dbReference type="EMBL" id="WBJX01000001">
    <property type="protein sequence ID" value="KAB1639812.1"/>
    <property type="molecule type" value="Genomic_DNA"/>
</dbReference>
<dbReference type="PANTHER" id="PTHR33991:SF1">
    <property type="entry name" value="DNA REPAIR PROTEIN RECO"/>
    <property type="match status" value="1"/>
</dbReference>
<feature type="domain" description="DNA replication/recombination mediator RecO N-terminal" evidence="10">
    <location>
        <begin position="1"/>
        <end position="77"/>
    </location>
</feature>
<keyword evidence="12" id="KW-1185">Reference proteome</keyword>
<evidence type="ECO:0000313" key="11">
    <source>
        <dbReference type="EMBL" id="KAB1639812.1"/>
    </source>
</evidence>
<dbReference type="Gene3D" id="6.20.220.20">
    <property type="entry name" value="Recombination protein O, zinc-binding domain"/>
    <property type="match status" value="1"/>
</dbReference>
<dbReference type="NCBIfam" id="TIGR00613">
    <property type="entry name" value="reco"/>
    <property type="match status" value="1"/>
</dbReference>
<dbReference type="SUPFAM" id="SSF50249">
    <property type="entry name" value="Nucleic acid-binding proteins"/>
    <property type="match status" value="1"/>
</dbReference>
<evidence type="ECO:0000256" key="7">
    <source>
        <dbReference type="ARBA" id="ARBA00033409"/>
    </source>
</evidence>
<evidence type="ECO:0000256" key="4">
    <source>
        <dbReference type="ARBA" id="ARBA00022763"/>
    </source>
</evidence>
<protein>
    <recommendedName>
        <fullName evidence="3 8">DNA repair protein RecO</fullName>
    </recommendedName>
    <alternativeName>
        <fullName evidence="7 8">Recombination protein O</fullName>
    </alternativeName>
</protein>
<organism evidence="11 12">
    <name type="scientific">Pseudoclavibacter terrae</name>
    <dbReference type="NCBI Taxonomy" id="1530195"/>
    <lineage>
        <taxon>Bacteria</taxon>
        <taxon>Bacillati</taxon>
        <taxon>Actinomycetota</taxon>
        <taxon>Actinomycetes</taxon>
        <taxon>Micrococcales</taxon>
        <taxon>Microbacteriaceae</taxon>
        <taxon>Pseudoclavibacter</taxon>
    </lineage>
</organism>